<name>K3XNN6_SETIT</name>
<sequence length="93" mass="10094">MGIQLFMAGSDLDASTLMEVRTAVIIRARAPRHRNSVSHKRLRRQLRSAFRLSQNFVAWIKRKGGLQGKKVCDVGNGAVSAIAFALLASNGGS</sequence>
<reference evidence="2" key="1">
    <citation type="journal article" date="2012" name="Nat. Biotechnol.">
        <title>Reference genome sequence of the model plant Setaria.</title>
        <authorList>
            <person name="Bennetzen J.L."/>
            <person name="Schmutz J."/>
            <person name="Wang H."/>
            <person name="Percifield R."/>
            <person name="Hawkins J."/>
            <person name="Pontaroli A.C."/>
            <person name="Estep M."/>
            <person name="Feng L."/>
            <person name="Vaughn J.N."/>
            <person name="Grimwood J."/>
            <person name="Jenkins J."/>
            <person name="Barry K."/>
            <person name="Lindquist E."/>
            <person name="Hellsten U."/>
            <person name="Deshpande S."/>
            <person name="Wang X."/>
            <person name="Wu X."/>
            <person name="Mitros T."/>
            <person name="Triplett J."/>
            <person name="Yang X."/>
            <person name="Ye C.Y."/>
            <person name="Mauro-Herrera M."/>
            <person name="Wang L."/>
            <person name="Li P."/>
            <person name="Sharma M."/>
            <person name="Sharma R."/>
            <person name="Ronald P.C."/>
            <person name="Panaud O."/>
            <person name="Kellogg E.A."/>
            <person name="Brutnell T.P."/>
            <person name="Doust A.N."/>
            <person name="Tuskan G.A."/>
            <person name="Rokhsar D."/>
            <person name="Devos K.M."/>
        </authorList>
    </citation>
    <scope>NUCLEOTIDE SEQUENCE [LARGE SCALE GENOMIC DNA]</scope>
    <source>
        <strain evidence="2">cv. Yugu1</strain>
    </source>
</reference>
<evidence type="ECO:0000313" key="2">
    <source>
        <dbReference type="Proteomes" id="UP000004995"/>
    </source>
</evidence>
<keyword evidence="2" id="KW-1185">Reference proteome</keyword>
<organism evidence="1 2">
    <name type="scientific">Setaria italica</name>
    <name type="common">Foxtail millet</name>
    <name type="synonym">Panicum italicum</name>
    <dbReference type="NCBI Taxonomy" id="4555"/>
    <lineage>
        <taxon>Eukaryota</taxon>
        <taxon>Viridiplantae</taxon>
        <taxon>Streptophyta</taxon>
        <taxon>Embryophyta</taxon>
        <taxon>Tracheophyta</taxon>
        <taxon>Spermatophyta</taxon>
        <taxon>Magnoliopsida</taxon>
        <taxon>Liliopsida</taxon>
        <taxon>Poales</taxon>
        <taxon>Poaceae</taxon>
        <taxon>PACMAD clade</taxon>
        <taxon>Panicoideae</taxon>
        <taxon>Panicodae</taxon>
        <taxon>Paniceae</taxon>
        <taxon>Cenchrinae</taxon>
        <taxon>Setaria</taxon>
    </lineage>
</organism>
<dbReference type="InParanoid" id="K3XNN6"/>
<dbReference type="Gramene" id="KQL06950">
    <property type="protein sequence ID" value="KQL06950"/>
    <property type="gene ID" value="SETIT_003509mg"/>
</dbReference>
<evidence type="ECO:0000313" key="1">
    <source>
        <dbReference type="EnsemblPlants" id="KQL06950"/>
    </source>
</evidence>
<protein>
    <submittedName>
        <fullName evidence="1">Uncharacterized protein</fullName>
    </submittedName>
</protein>
<reference evidence="1" key="2">
    <citation type="submission" date="2018-08" db="UniProtKB">
        <authorList>
            <consortium name="EnsemblPlants"/>
        </authorList>
    </citation>
    <scope>IDENTIFICATION</scope>
    <source>
        <strain evidence="1">Yugu1</strain>
    </source>
</reference>
<dbReference type="Proteomes" id="UP000004995">
    <property type="component" value="Unassembled WGS sequence"/>
</dbReference>
<dbReference type="AlphaFoldDB" id="K3XNN6"/>
<dbReference type="HOGENOM" id="CLU_2403741_0_0_1"/>
<proteinExistence type="predicted"/>
<accession>K3XNN6</accession>
<dbReference type="EnsemblPlants" id="KQL06950">
    <property type="protein sequence ID" value="KQL06950"/>
    <property type="gene ID" value="SETIT_003509mg"/>
</dbReference>
<dbReference type="EMBL" id="AGNK02003305">
    <property type="status" value="NOT_ANNOTATED_CDS"/>
    <property type="molecule type" value="Genomic_DNA"/>
</dbReference>